<sequence length="197" mass="22622">MATDQKYPLAPSNIMPRSDAEFATTNFQSNNQRRKKKLRNIFLLTIFLTGIILLFSFTFLRIKSPKIRIENIRITNDGDGMINFSAQVFLRNRNFWRYDYDSTLGTINTAEGTTIGRFVIPDGEARRRSTQKVYVIANINLPSRINNTSGILPVISEAKMRGKLKVFRVFRWKKTVDLSCTMSINLTISAIQDLDCQ</sequence>
<dbReference type="InterPro" id="IPR055301">
    <property type="entry name" value="Lea14-like_2"/>
</dbReference>
<reference evidence="2" key="2">
    <citation type="submission" date="2019-01" db="UniProtKB">
        <authorList>
            <consortium name="EnsemblPlants"/>
        </authorList>
    </citation>
    <scope>IDENTIFICATION</scope>
    <source>
        <strain evidence="2">cv. Heinz 1706</strain>
    </source>
</reference>
<evidence type="ECO:0008006" key="4">
    <source>
        <dbReference type="Google" id="ProtNLM"/>
    </source>
</evidence>
<keyword evidence="1" id="KW-0472">Membrane</keyword>
<evidence type="ECO:0000313" key="2">
    <source>
        <dbReference type="EnsemblPlants" id="Solyc08g081700.1.1.1"/>
    </source>
</evidence>
<dbReference type="PANTHER" id="PTHR31852">
    <property type="entry name" value="LATE EMBRYOGENESIS ABUNDANT (LEA) HYDROXYPROLINE-RICH GLYCOPROTEIN FAMILY"/>
    <property type="match status" value="1"/>
</dbReference>
<evidence type="ECO:0000256" key="1">
    <source>
        <dbReference type="SAM" id="Phobius"/>
    </source>
</evidence>
<dbReference type="PaxDb" id="4081-Solyc08g081700.1.1"/>
<keyword evidence="1" id="KW-0812">Transmembrane</keyword>
<dbReference type="Proteomes" id="UP000004994">
    <property type="component" value="Chromosome 8"/>
</dbReference>
<organism evidence="2">
    <name type="scientific">Solanum lycopersicum</name>
    <name type="common">Tomato</name>
    <name type="synonym">Lycopersicon esculentum</name>
    <dbReference type="NCBI Taxonomy" id="4081"/>
    <lineage>
        <taxon>Eukaryota</taxon>
        <taxon>Viridiplantae</taxon>
        <taxon>Streptophyta</taxon>
        <taxon>Embryophyta</taxon>
        <taxon>Tracheophyta</taxon>
        <taxon>Spermatophyta</taxon>
        <taxon>Magnoliopsida</taxon>
        <taxon>eudicotyledons</taxon>
        <taxon>Gunneridae</taxon>
        <taxon>Pentapetalae</taxon>
        <taxon>asterids</taxon>
        <taxon>lamiids</taxon>
        <taxon>Solanales</taxon>
        <taxon>Solanaceae</taxon>
        <taxon>Solanoideae</taxon>
        <taxon>Solaneae</taxon>
        <taxon>Solanum</taxon>
        <taxon>Solanum subgen. Lycopersicon</taxon>
    </lineage>
</organism>
<accession>A0A3Q7HWE8</accession>
<name>A0A3Q7HWE8_SOLLC</name>
<dbReference type="EnsemblPlants" id="Solyc08g081700.1.1">
    <property type="protein sequence ID" value="Solyc08g081700.1.1.1"/>
    <property type="gene ID" value="Solyc08g081700.1"/>
</dbReference>
<keyword evidence="1" id="KW-1133">Transmembrane helix</keyword>
<dbReference type="Gramene" id="Solyc08g081700.1.1">
    <property type="protein sequence ID" value="Solyc08g081700.1.1.1"/>
    <property type="gene ID" value="Solyc08g081700.1"/>
</dbReference>
<evidence type="ECO:0000313" key="3">
    <source>
        <dbReference type="Proteomes" id="UP000004994"/>
    </source>
</evidence>
<dbReference type="OMA" id="MATDQKY"/>
<dbReference type="InParanoid" id="A0A3Q7HWE8"/>
<reference evidence="2" key="1">
    <citation type="journal article" date="2012" name="Nature">
        <title>The tomato genome sequence provides insights into fleshy fruit evolution.</title>
        <authorList>
            <consortium name="Tomato Genome Consortium"/>
        </authorList>
    </citation>
    <scope>NUCLEOTIDE SEQUENCE [LARGE SCALE GENOMIC DNA]</scope>
    <source>
        <strain evidence="2">cv. Heinz 1706</strain>
    </source>
</reference>
<keyword evidence="3" id="KW-1185">Reference proteome</keyword>
<proteinExistence type="predicted"/>
<feature type="transmembrane region" description="Helical" evidence="1">
    <location>
        <begin position="41"/>
        <end position="60"/>
    </location>
</feature>
<protein>
    <recommendedName>
        <fullName evidence="4">Late embryogenesis abundant protein LEA-2 subgroup domain-containing protein</fullName>
    </recommendedName>
</protein>
<dbReference type="AlphaFoldDB" id="A0A3Q7HWE8"/>